<accession>A0A1E7FG56</accession>
<comment type="similarity">
    <text evidence="5">Belongs to the mitochondrial carrier (TC 2.A.29) family.</text>
</comment>
<dbReference type="Gene3D" id="1.50.40.10">
    <property type="entry name" value="Mitochondrial carrier domain"/>
    <property type="match status" value="1"/>
</dbReference>
<evidence type="ECO:0000256" key="4">
    <source>
        <dbReference type="PROSITE-ProRule" id="PRU00282"/>
    </source>
</evidence>
<dbReference type="OrthoDB" id="44467at2759"/>
<feature type="region of interest" description="Disordered" evidence="6">
    <location>
        <begin position="1"/>
        <end position="40"/>
    </location>
</feature>
<dbReference type="EMBL" id="KV784357">
    <property type="protein sequence ID" value="OEU17127.1"/>
    <property type="molecule type" value="Genomic_DNA"/>
</dbReference>
<organism evidence="7 8">
    <name type="scientific">Fragilariopsis cylindrus CCMP1102</name>
    <dbReference type="NCBI Taxonomy" id="635003"/>
    <lineage>
        <taxon>Eukaryota</taxon>
        <taxon>Sar</taxon>
        <taxon>Stramenopiles</taxon>
        <taxon>Ochrophyta</taxon>
        <taxon>Bacillariophyta</taxon>
        <taxon>Bacillariophyceae</taxon>
        <taxon>Bacillariophycidae</taxon>
        <taxon>Bacillariales</taxon>
        <taxon>Bacillariaceae</taxon>
        <taxon>Fragilariopsis</taxon>
    </lineage>
</organism>
<gene>
    <name evidence="7" type="ORF">FRACYDRAFT_184140</name>
</gene>
<sequence length="382" mass="44166">MAPTEKANGEDESSSIDGDRNNQQHTRRITHTFRRRKTTTIRGRRLTEYDDNVKNITIVGEEWEPTHQEEQQHRREAVSSMSFFCGITAGVFQAGIFNPFDRALYLSITNEVPFLRHENFRNPYTGFLQSVGHRALSSGLYYPLENFFCSFLVPSHSHPNECEEIMRQNPGMIHLHPALANFLAGTFAGTTNALMVNPVTAIKYKSWGRDFNRGMVTEAMEMFRKGGLRPFTNGLYPTVLRDLCFGGTYTFLRLELQYLFQLRPDQQWAANMTAAALATVVSAPFNLVRNVQYATRSREKADTISVILHDFMRDARGQQTTWQRMRYIQNRLRVGWGTVRVAIGMAFGHLVYDSLMGMYEDYDDEREIKLKQHNQHHQHQHQ</sequence>
<dbReference type="InParanoid" id="A0A1E7FG56"/>
<evidence type="ECO:0000256" key="2">
    <source>
        <dbReference type="ARBA" id="ARBA00022692"/>
    </source>
</evidence>
<dbReference type="PANTHER" id="PTHR46181">
    <property type="entry name" value="MITOCHONDRIAL GLYCINE TRANSPORTER"/>
    <property type="match status" value="1"/>
</dbReference>
<dbReference type="GO" id="GO:0005739">
    <property type="term" value="C:mitochondrion"/>
    <property type="evidence" value="ECO:0007669"/>
    <property type="project" value="TreeGrafter"/>
</dbReference>
<dbReference type="PROSITE" id="PS50920">
    <property type="entry name" value="SOLCAR"/>
    <property type="match status" value="1"/>
</dbReference>
<feature type="repeat" description="Solcar" evidence="4">
    <location>
        <begin position="176"/>
        <end position="259"/>
    </location>
</feature>
<feature type="compositionally biased region" description="Basic residues" evidence="6">
    <location>
        <begin position="25"/>
        <end position="40"/>
    </location>
</feature>
<dbReference type="KEGG" id="fcy:FRACYDRAFT_184140"/>
<comment type="subcellular location">
    <subcellularLocation>
        <location evidence="1">Membrane</location>
        <topology evidence="1">Multi-pass membrane protein</topology>
    </subcellularLocation>
</comment>
<evidence type="ECO:0000313" key="7">
    <source>
        <dbReference type="EMBL" id="OEU17127.1"/>
    </source>
</evidence>
<reference evidence="7 8" key="1">
    <citation type="submission" date="2016-09" db="EMBL/GenBank/DDBJ databases">
        <title>Extensive genetic diversity and differential bi-allelic expression allows diatom success in the polar Southern Ocean.</title>
        <authorList>
            <consortium name="DOE Joint Genome Institute"/>
            <person name="Mock T."/>
            <person name="Otillar R.P."/>
            <person name="Strauss J."/>
            <person name="Dupont C."/>
            <person name="Frickenhaus S."/>
            <person name="Maumus F."/>
            <person name="Mcmullan M."/>
            <person name="Sanges R."/>
            <person name="Schmutz J."/>
            <person name="Toseland A."/>
            <person name="Valas R."/>
            <person name="Veluchamy A."/>
            <person name="Ward B.J."/>
            <person name="Allen A."/>
            <person name="Barry K."/>
            <person name="Falciatore A."/>
            <person name="Ferrante M."/>
            <person name="Fortunato A.E."/>
            <person name="Gloeckner G."/>
            <person name="Gruber A."/>
            <person name="Hipkin R."/>
            <person name="Janech M."/>
            <person name="Kroth P."/>
            <person name="Leese F."/>
            <person name="Lindquist E."/>
            <person name="Lyon B.R."/>
            <person name="Martin J."/>
            <person name="Mayer C."/>
            <person name="Parker M."/>
            <person name="Quesneville H."/>
            <person name="Raymond J."/>
            <person name="Uhlig C."/>
            <person name="Valentin K.U."/>
            <person name="Worden A.Z."/>
            <person name="Armbrust E.V."/>
            <person name="Bowler C."/>
            <person name="Green B."/>
            <person name="Moulton V."/>
            <person name="Van Oosterhout C."/>
            <person name="Grigoriev I."/>
        </authorList>
    </citation>
    <scope>NUCLEOTIDE SEQUENCE [LARGE SCALE GENOMIC DNA]</scope>
    <source>
        <strain evidence="7 8">CCMP1102</strain>
    </source>
</reference>
<dbReference type="GO" id="GO:0015187">
    <property type="term" value="F:glycine transmembrane transporter activity"/>
    <property type="evidence" value="ECO:0007669"/>
    <property type="project" value="TreeGrafter"/>
</dbReference>
<dbReference type="InterPro" id="IPR018108">
    <property type="entry name" value="MCP_transmembrane"/>
</dbReference>
<dbReference type="GO" id="GO:0016020">
    <property type="term" value="C:membrane"/>
    <property type="evidence" value="ECO:0007669"/>
    <property type="project" value="UniProtKB-SubCell"/>
</dbReference>
<keyword evidence="2 4" id="KW-0812">Transmembrane</keyword>
<dbReference type="Pfam" id="PF00153">
    <property type="entry name" value="Mito_carr"/>
    <property type="match status" value="1"/>
</dbReference>
<keyword evidence="5" id="KW-0813">Transport</keyword>
<proteinExistence type="inferred from homology"/>
<dbReference type="SUPFAM" id="SSF103506">
    <property type="entry name" value="Mitochondrial carrier"/>
    <property type="match status" value="1"/>
</dbReference>
<dbReference type="InterPro" id="IPR023395">
    <property type="entry name" value="MCP_dom_sf"/>
</dbReference>
<keyword evidence="8" id="KW-1185">Reference proteome</keyword>
<evidence type="ECO:0000256" key="6">
    <source>
        <dbReference type="SAM" id="MobiDB-lite"/>
    </source>
</evidence>
<keyword evidence="3 4" id="KW-0472">Membrane</keyword>
<dbReference type="GO" id="GO:1904983">
    <property type="term" value="P:glycine import into mitochondrion"/>
    <property type="evidence" value="ECO:0007669"/>
    <property type="project" value="TreeGrafter"/>
</dbReference>
<evidence type="ECO:0000256" key="1">
    <source>
        <dbReference type="ARBA" id="ARBA00004141"/>
    </source>
</evidence>
<protein>
    <submittedName>
        <fullName evidence="7">Mitochondrial carrier</fullName>
    </submittedName>
</protein>
<dbReference type="AlphaFoldDB" id="A0A1E7FG56"/>
<evidence type="ECO:0000256" key="3">
    <source>
        <dbReference type="ARBA" id="ARBA00023136"/>
    </source>
</evidence>
<dbReference type="PANTHER" id="PTHR46181:SF3">
    <property type="entry name" value="MITOCHONDRIAL GLYCINE TRANSPORTER"/>
    <property type="match status" value="1"/>
</dbReference>
<evidence type="ECO:0000313" key="8">
    <source>
        <dbReference type="Proteomes" id="UP000095751"/>
    </source>
</evidence>
<evidence type="ECO:0000256" key="5">
    <source>
        <dbReference type="RuleBase" id="RU000488"/>
    </source>
</evidence>
<name>A0A1E7FG56_9STRA</name>
<dbReference type="Proteomes" id="UP000095751">
    <property type="component" value="Unassembled WGS sequence"/>
</dbReference>